<dbReference type="AlphaFoldDB" id="A0AAC8TAL5"/>
<proteinExistence type="predicted"/>
<organism evidence="1 2">
    <name type="scientific">Archangium gephyra</name>
    <dbReference type="NCBI Taxonomy" id="48"/>
    <lineage>
        <taxon>Bacteria</taxon>
        <taxon>Pseudomonadati</taxon>
        <taxon>Myxococcota</taxon>
        <taxon>Myxococcia</taxon>
        <taxon>Myxococcales</taxon>
        <taxon>Cystobacterineae</taxon>
        <taxon>Archangiaceae</taxon>
        <taxon>Archangium</taxon>
    </lineage>
</organism>
<dbReference type="EMBL" id="CP011509">
    <property type="protein sequence ID" value="AKI98737.1"/>
    <property type="molecule type" value="Genomic_DNA"/>
</dbReference>
<evidence type="ECO:0000313" key="1">
    <source>
        <dbReference type="EMBL" id="AKI98737.1"/>
    </source>
</evidence>
<protein>
    <submittedName>
        <fullName evidence="1">Uncharacterized protein</fullName>
    </submittedName>
</protein>
<accession>A0AAC8TAL5</accession>
<name>A0AAC8TAL5_9BACT</name>
<reference evidence="1 2" key="1">
    <citation type="submission" date="2015-05" db="EMBL/GenBank/DDBJ databases">
        <title>Genome assembly of Archangium gephyra DSM 2261.</title>
        <authorList>
            <person name="Sharma G."/>
            <person name="Subramanian S."/>
        </authorList>
    </citation>
    <scope>NUCLEOTIDE SEQUENCE [LARGE SCALE GENOMIC DNA]</scope>
    <source>
        <strain evidence="1 2">DSM 2261</strain>
    </source>
</reference>
<dbReference type="Proteomes" id="UP000035579">
    <property type="component" value="Chromosome"/>
</dbReference>
<sequence>MRLGLGLSLFSNDFLVPRGVRHWTVLPILQLGFGRFASSLGDGELP</sequence>
<dbReference type="KEGG" id="age:AA314_00364"/>
<gene>
    <name evidence="1" type="ORF">AA314_00364</name>
</gene>
<evidence type="ECO:0000313" key="2">
    <source>
        <dbReference type="Proteomes" id="UP000035579"/>
    </source>
</evidence>